<dbReference type="PANTHER" id="PTHR46268">
    <property type="entry name" value="STRESS RESPONSE PROTEIN NHAX"/>
    <property type="match status" value="1"/>
</dbReference>
<evidence type="ECO:0000259" key="2">
    <source>
        <dbReference type="Pfam" id="PF00582"/>
    </source>
</evidence>
<dbReference type="InterPro" id="IPR006015">
    <property type="entry name" value="Universal_stress_UspA"/>
</dbReference>
<dbReference type="PANTHER" id="PTHR46268:SF6">
    <property type="entry name" value="UNIVERSAL STRESS PROTEIN UP12"/>
    <property type="match status" value="1"/>
</dbReference>
<sequence length="152" mass="16286">MMGAKEVPMYKTILMPTDGSPCSFQALEHGLGLAKALGAKVHFLYVLENPAQAIWIAPESVPYGLELLEDLKKAGEEAIRKALDLAREKGVEATGEVKEGTPIPTIVEAAKGFDLLVMGTHGRTGLDKLLLGSVTEGVLHRVSVPVLVVRCR</sequence>
<dbReference type="EMBL" id="FNBC01000002">
    <property type="protein sequence ID" value="SDE49065.1"/>
    <property type="molecule type" value="Genomic_DNA"/>
</dbReference>
<protein>
    <submittedName>
        <fullName evidence="3">Nucleotide-binding universal stress protein, UspA family</fullName>
    </submittedName>
</protein>
<dbReference type="InterPro" id="IPR006016">
    <property type="entry name" value="UspA"/>
</dbReference>
<proteinExistence type="inferred from homology"/>
<dbReference type="Gene3D" id="3.40.50.620">
    <property type="entry name" value="HUPs"/>
    <property type="match status" value="1"/>
</dbReference>
<dbReference type="AlphaFoldDB" id="A0A1G7DE22"/>
<dbReference type="CDD" id="cd00293">
    <property type="entry name" value="USP-like"/>
    <property type="match status" value="1"/>
</dbReference>
<organism evidence="3 4">
    <name type="scientific">Thermus arciformis</name>
    <dbReference type="NCBI Taxonomy" id="482827"/>
    <lineage>
        <taxon>Bacteria</taxon>
        <taxon>Thermotogati</taxon>
        <taxon>Deinococcota</taxon>
        <taxon>Deinococci</taxon>
        <taxon>Thermales</taxon>
        <taxon>Thermaceae</taxon>
        <taxon>Thermus</taxon>
    </lineage>
</organism>
<dbReference type="PRINTS" id="PR01438">
    <property type="entry name" value="UNVRSLSTRESS"/>
</dbReference>
<dbReference type="Pfam" id="PF00582">
    <property type="entry name" value="Usp"/>
    <property type="match status" value="1"/>
</dbReference>
<name>A0A1G7DE22_9DEIN</name>
<dbReference type="STRING" id="482827.SAMN04488243_10288"/>
<feature type="domain" description="UspA" evidence="2">
    <location>
        <begin position="9"/>
        <end position="150"/>
    </location>
</feature>
<evidence type="ECO:0000313" key="4">
    <source>
        <dbReference type="Proteomes" id="UP000199446"/>
    </source>
</evidence>
<comment type="similarity">
    <text evidence="1">Belongs to the universal stress protein A family.</text>
</comment>
<dbReference type="SUPFAM" id="SSF52402">
    <property type="entry name" value="Adenine nucleotide alpha hydrolases-like"/>
    <property type="match status" value="1"/>
</dbReference>
<evidence type="ECO:0000256" key="1">
    <source>
        <dbReference type="ARBA" id="ARBA00008791"/>
    </source>
</evidence>
<dbReference type="Proteomes" id="UP000199446">
    <property type="component" value="Unassembled WGS sequence"/>
</dbReference>
<dbReference type="InterPro" id="IPR014729">
    <property type="entry name" value="Rossmann-like_a/b/a_fold"/>
</dbReference>
<evidence type="ECO:0000313" key="3">
    <source>
        <dbReference type="EMBL" id="SDE49065.1"/>
    </source>
</evidence>
<accession>A0A1G7DE22</accession>
<reference evidence="4" key="1">
    <citation type="submission" date="2016-10" db="EMBL/GenBank/DDBJ databases">
        <authorList>
            <person name="Varghese N."/>
            <person name="Submissions S."/>
        </authorList>
    </citation>
    <scope>NUCLEOTIDE SEQUENCE [LARGE SCALE GENOMIC DNA]</scope>
    <source>
        <strain evidence="4">CGMCC 1.6992</strain>
    </source>
</reference>
<gene>
    <name evidence="3" type="ORF">SAMN04488243_10288</name>
</gene>
<keyword evidence="4" id="KW-1185">Reference proteome</keyword>